<dbReference type="PANTHER" id="PTHR43289:SF34">
    <property type="entry name" value="SERINE_THREONINE-PROTEIN KINASE YBDM-RELATED"/>
    <property type="match status" value="1"/>
</dbReference>
<dbReference type="PROSITE" id="PS00108">
    <property type="entry name" value="PROTEIN_KINASE_ST"/>
    <property type="match status" value="1"/>
</dbReference>
<keyword evidence="5" id="KW-0472">Membrane</keyword>
<feature type="transmembrane region" description="Helical" evidence="5">
    <location>
        <begin position="557"/>
        <end position="577"/>
    </location>
</feature>
<feature type="transmembrane region" description="Helical" evidence="5">
    <location>
        <begin position="405"/>
        <end position="423"/>
    </location>
</feature>
<reference evidence="7 8" key="1">
    <citation type="submission" date="2022-08" db="EMBL/GenBank/DDBJ databases">
        <title>Tractidigestivibacter montrealensis type strain KD21.</title>
        <authorList>
            <person name="Diop K."/>
            <person name="Richard C."/>
            <person name="Routy B."/>
        </authorList>
    </citation>
    <scope>NUCLEOTIDE SEQUENCE [LARGE SCALE GENOMIC DNA]</scope>
    <source>
        <strain evidence="7 8">KD21</strain>
    </source>
</reference>
<organism evidence="7 8">
    <name type="scientific">Tractidigestivibacter montrealensis</name>
    <dbReference type="NCBI Taxonomy" id="2972466"/>
    <lineage>
        <taxon>Bacteria</taxon>
        <taxon>Bacillati</taxon>
        <taxon>Actinomycetota</taxon>
        <taxon>Coriobacteriia</taxon>
        <taxon>Coriobacteriales</taxon>
        <taxon>Atopobiaceae</taxon>
        <taxon>Tractidigestivibacter</taxon>
    </lineage>
</organism>
<evidence type="ECO:0000256" key="1">
    <source>
        <dbReference type="ARBA" id="ARBA00022679"/>
    </source>
</evidence>
<evidence type="ECO:0000256" key="3">
    <source>
        <dbReference type="ARBA" id="ARBA00022777"/>
    </source>
</evidence>
<name>A0ABT1Z6N3_9ACTN</name>
<dbReference type="PROSITE" id="PS50011">
    <property type="entry name" value="PROTEIN_KINASE_DOM"/>
    <property type="match status" value="1"/>
</dbReference>
<keyword evidence="1" id="KW-0808">Transferase</keyword>
<feature type="domain" description="Protein kinase" evidence="6">
    <location>
        <begin position="30"/>
        <end position="295"/>
    </location>
</feature>
<gene>
    <name evidence="7" type="ORF">NVS32_02790</name>
</gene>
<dbReference type="Pfam" id="PF00069">
    <property type="entry name" value="Pkinase"/>
    <property type="match status" value="1"/>
</dbReference>
<keyword evidence="8" id="KW-1185">Reference proteome</keyword>
<feature type="transmembrane region" description="Helical" evidence="5">
    <location>
        <begin position="350"/>
        <end position="373"/>
    </location>
</feature>
<keyword evidence="2" id="KW-0547">Nucleotide-binding</keyword>
<dbReference type="Gene3D" id="1.10.510.10">
    <property type="entry name" value="Transferase(Phosphotransferase) domain 1"/>
    <property type="match status" value="1"/>
</dbReference>
<evidence type="ECO:0000256" key="2">
    <source>
        <dbReference type="ARBA" id="ARBA00022741"/>
    </source>
</evidence>
<keyword evidence="5" id="KW-0812">Transmembrane</keyword>
<dbReference type="InterPro" id="IPR008271">
    <property type="entry name" value="Ser/Thr_kinase_AS"/>
</dbReference>
<sequence>MGSTNPTQSAVRPVRPGSHAIPEETLLGRYRVLARRGAGGFGTVCTCWDTRLQRRVAIKRIPLLATEDADGISASTADEALAEARTACLLAHPNIVTVYDFETDGTYAYLVMEYVDGLNLAELLARVEDGVLTHDECAHVLRSVAAALTYAHENGVLHLDIKPTNIMIDRQGTVKLADFGMATLASAAGYGGARGGTVGYMPPEQIQGLLVDERTDVFSLAVVTWQALTGRSPFASATPKGSLDAIIRGPKPPISKLDPDLAPEAEAALLHALSPTAAERTSSVRGFARGIFPALGDGAEGAKSLRELVDQSENDDPSVAAEPSDLPAHVRLPWLAPALERAASAVCTFFAMYATLPALPGTTGAFSLIGALVSAAACAAWPPIGSALAGVALVVAFATANVTSMSFPLALAVAVCLATWWVTCGRTDHVSTAAVLAPACLNSPAAGVALAGYGMDPLPAAATGAAGALLSLLASTAASSGFSAQTTIATLAILLASPATWVIVAGCGISALIASAVAMRGSVASGIVGQVLGATSIILFWLLAGRMESSGYWFGRILDGCGLAVFLSLFLCVETVLRGPLSGDQEGEDSDELSQ</sequence>
<protein>
    <submittedName>
        <fullName evidence="7">Serine/threonine protein kinase</fullName>
    </submittedName>
</protein>
<dbReference type="CDD" id="cd14014">
    <property type="entry name" value="STKc_PknB_like"/>
    <property type="match status" value="1"/>
</dbReference>
<feature type="transmembrane region" description="Helical" evidence="5">
    <location>
        <begin position="435"/>
        <end position="454"/>
    </location>
</feature>
<dbReference type="GO" id="GO:0004674">
    <property type="term" value="F:protein serine/threonine kinase activity"/>
    <property type="evidence" value="ECO:0007669"/>
    <property type="project" value="UniProtKB-KW"/>
</dbReference>
<evidence type="ECO:0000256" key="5">
    <source>
        <dbReference type="SAM" id="Phobius"/>
    </source>
</evidence>
<dbReference type="InterPro" id="IPR000719">
    <property type="entry name" value="Prot_kinase_dom"/>
</dbReference>
<dbReference type="Proteomes" id="UP001204320">
    <property type="component" value="Unassembled WGS sequence"/>
</dbReference>
<feature type="transmembrane region" description="Helical" evidence="5">
    <location>
        <begin position="523"/>
        <end position="545"/>
    </location>
</feature>
<dbReference type="EMBL" id="JANSKA010000001">
    <property type="protein sequence ID" value="MCR9035877.1"/>
    <property type="molecule type" value="Genomic_DNA"/>
</dbReference>
<proteinExistence type="predicted"/>
<keyword evidence="7" id="KW-0723">Serine/threonine-protein kinase</keyword>
<feature type="transmembrane region" description="Helical" evidence="5">
    <location>
        <begin position="380"/>
        <end position="399"/>
    </location>
</feature>
<keyword evidence="5" id="KW-1133">Transmembrane helix</keyword>
<evidence type="ECO:0000313" key="7">
    <source>
        <dbReference type="EMBL" id="MCR9035877.1"/>
    </source>
</evidence>
<dbReference type="PANTHER" id="PTHR43289">
    <property type="entry name" value="MITOGEN-ACTIVATED PROTEIN KINASE KINASE KINASE 20-RELATED"/>
    <property type="match status" value="1"/>
</dbReference>
<dbReference type="SMART" id="SM00220">
    <property type="entry name" value="S_TKc"/>
    <property type="match status" value="1"/>
</dbReference>
<keyword evidence="3 7" id="KW-0418">Kinase</keyword>
<dbReference type="Gene3D" id="3.30.200.20">
    <property type="entry name" value="Phosphorylase Kinase, domain 1"/>
    <property type="match status" value="1"/>
</dbReference>
<evidence type="ECO:0000259" key="6">
    <source>
        <dbReference type="PROSITE" id="PS50011"/>
    </source>
</evidence>
<evidence type="ECO:0000313" key="8">
    <source>
        <dbReference type="Proteomes" id="UP001204320"/>
    </source>
</evidence>
<evidence type="ECO:0000256" key="4">
    <source>
        <dbReference type="ARBA" id="ARBA00022840"/>
    </source>
</evidence>
<dbReference type="SUPFAM" id="SSF56112">
    <property type="entry name" value="Protein kinase-like (PK-like)"/>
    <property type="match status" value="1"/>
</dbReference>
<keyword evidence="4" id="KW-0067">ATP-binding</keyword>
<dbReference type="RefSeq" id="WP_258498553.1">
    <property type="nucleotide sequence ID" value="NZ_JANSKA010000001.1"/>
</dbReference>
<accession>A0ABT1Z6N3</accession>
<dbReference type="InterPro" id="IPR011009">
    <property type="entry name" value="Kinase-like_dom_sf"/>
</dbReference>
<feature type="transmembrane region" description="Helical" evidence="5">
    <location>
        <begin position="491"/>
        <end position="517"/>
    </location>
</feature>
<comment type="caution">
    <text evidence="7">The sequence shown here is derived from an EMBL/GenBank/DDBJ whole genome shotgun (WGS) entry which is preliminary data.</text>
</comment>
<feature type="transmembrane region" description="Helical" evidence="5">
    <location>
        <begin position="460"/>
        <end position="479"/>
    </location>
</feature>